<organism evidence="6 7">
    <name type="scientific">Tritrichomonas musculus</name>
    <dbReference type="NCBI Taxonomy" id="1915356"/>
    <lineage>
        <taxon>Eukaryota</taxon>
        <taxon>Metamonada</taxon>
        <taxon>Parabasalia</taxon>
        <taxon>Tritrichomonadida</taxon>
        <taxon>Tritrichomonadidae</taxon>
        <taxon>Tritrichomonas</taxon>
    </lineage>
</organism>
<feature type="region of interest" description="Disordered" evidence="4">
    <location>
        <begin position="659"/>
        <end position="678"/>
    </location>
</feature>
<dbReference type="PANTHER" id="PTHR24362:SF309">
    <property type="entry name" value="PROTEIN KINASE DOMAIN-CONTAINING PROTEIN"/>
    <property type="match status" value="1"/>
</dbReference>
<dbReference type="Gene3D" id="1.10.510.10">
    <property type="entry name" value="Transferase(Phosphotransferase) domain 1"/>
    <property type="match status" value="1"/>
</dbReference>
<dbReference type="SMART" id="SM00220">
    <property type="entry name" value="S_TKc"/>
    <property type="match status" value="1"/>
</dbReference>
<dbReference type="PROSITE" id="PS00108">
    <property type="entry name" value="PROTEIN_KINASE_ST"/>
    <property type="match status" value="1"/>
</dbReference>
<feature type="compositionally biased region" description="Polar residues" evidence="4">
    <location>
        <begin position="593"/>
        <end position="604"/>
    </location>
</feature>
<evidence type="ECO:0000313" key="7">
    <source>
        <dbReference type="Proteomes" id="UP001470230"/>
    </source>
</evidence>
<dbReference type="PROSITE" id="PS50011">
    <property type="entry name" value="PROTEIN_KINASE_DOM"/>
    <property type="match status" value="1"/>
</dbReference>
<evidence type="ECO:0000256" key="1">
    <source>
        <dbReference type="ARBA" id="ARBA00022741"/>
    </source>
</evidence>
<feature type="region of interest" description="Disordered" evidence="4">
    <location>
        <begin position="582"/>
        <end position="640"/>
    </location>
</feature>
<accession>A0ABR2H6M8</accession>
<dbReference type="PROSITE" id="PS00107">
    <property type="entry name" value="PROTEIN_KINASE_ATP"/>
    <property type="match status" value="1"/>
</dbReference>
<dbReference type="SUPFAM" id="SSF56112">
    <property type="entry name" value="Protein kinase-like (PK-like)"/>
    <property type="match status" value="1"/>
</dbReference>
<protein>
    <recommendedName>
        <fullName evidence="5">Protein kinase domain-containing protein</fullName>
    </recommendedName>
</protein>
<feature type="compositionally biased region" description="Basic and acidic residues" evidence="4">
    <location>
        <begin position="582"/>
        <end position="592"/>
    </location>
</feature>
<evidence type="ECO:0000256" key="3">
    <source>
        <dbReference type="PROSITE-ProRule" id="PRU10141"/>
    </source>
</evidence>
<evidence type="ECO:0000256" key="4">
    <source>
        <dbReference type="SAM" id="MobiDB-lite"/>
    </source>
</evidence>
<dbReference type="Pfam" id="PF00069">
    <property type="entry name" value="Pkinase"/>
    <property type="match status" value="1"/>
</dbReference>
<feature type="binding site" evidence="3">
    <location>
        <position position="49"/>
    </location>
    <ligand>
        <name>ATP</name>
        <dbReference type="ChEBI" id="CHEBI:30616"/>
    </ligand>
</feature>
<dbReference type="InterPro" id="IPR011009">
    <property type="entry name" value="Kinase-like_dom_sf"/>
</dbReference>
<feature type="compositionally biased region" description="Polar residues" evidence="4">
    <location>
        <begin position="612"/>
        <end position="640"/>
    </location>
</feature>
<evidence type="ECO:0000256" key="2">
    <source>
        <dbReference type="ARBA" id="ARBA00022840"/>
    </source>
</evidence>
<keyword evidence="2 3" id="KW-0067">ATP-binding</keyword>
<proteinExistence type="predicted"/>
<dbReference type="PANTHER" id="PTHR24362">
    <property type="entry name" value="SERINE/THREONINE-PROTEIN KINASE NEK"/>
    <property type="match status" value="1"/>
</dbReference>
<dbReference type="InterPro" id="IPR008271">
    <property type="entry name" value="Ser/Thr_kinase_AS"/>
</dbReference>
<dbReference type="InterPro" id="IPR000719">
    <property type="entry name" value="Prot_kinase_dom"/>
</dbReference>
<comment type="caution">
    <text evidence="6">The sequence shown here is derived from an EMBL/GenBank/DDBJ whole genome shotgun (WGS) entry which is preliminary data.</text>
</comment>
<dbReference type="EMBL" id="JAPFFF010000040">
    <property type="protein sequence ID" value="KAK8841882.1"/>
    <property type="molecule type" value="Genomic_DNA"/>
</dbReference>
<keyword evidence="7" id="KW-1185">Reference proteome</keyword>
<reference evidence="6 7" key="1">
    <citation type="submission" date="2024-04" db="EMBL/GenBank/DDBJ databases">
        <title>Tritrichomonas musculus Genome.</title>
        <authorList>
            <person name="Alves-Ferreira E."/>
            <person name="Grigg M."/>
            <person name="Lorenzi H."/>
            <person name="Galac M."/>
        </authorList>
    </citation>
    <scope>NUCLEOTIDE SEQUENCE [LARGE SCALE GENOMIC DNA]</scope>
    <source>
        <strain evidence="6 7">EAF2021</strain>
    </source>
</reference>
<name>A0ABR2H6M8_9EUKA</name>
<dbReference type="Proteomes" id="UP001470230">
    <property type="component" value="Unassembled WGS sequence"/>
</dbReference>
<dbReference type="Gene3D" id="3.30.200.20">
    <property type="entry name" value="Phosphorylase Kinase, domain 1"/>
    <property type="match status" value="1"/>
</dbReference>
<sequence length="764" mass="86188">MDECINSIIQRIPFISNDYLLTSYVGKGAYSVVFQAMSPRYQGKLFAAKVSALDPCFLSEDGLHEAELEALTQLIHPNIIKVYDYVITTTSNLLYESYKNRQNTGKEPPSDQEILDIINAEAPGLLESENYYLVLILDYCENGTLSEMFGINESSQINDGANNLPQNSFEQSLYLFSNIVDALSYCHSKGISHGDLKPSNIFVNQYNRAIVADFGLASFYTNSIDIMRGTPYYCAPEIFNEGISYDPFLADIFALGVTSYQFFTGSLPFTENQLRNGKIDESEIKVVFPGYENDYKVDPKKDKKNRFSLNITPKYNINSNDAESSLSQDLQLLTNFKRSIHSSRANDDFKLFTSRTASAQNSESLPRTLSLAPTLAATTAISHPTVQAKARPKKRHAVLPEIITDPSSNSSDLYPHEHRTILNHNNLCSHTFDFKSGLVKPKVGTPTYAPRVSSFFYDPKERTLANFFGKEGQEEEEEDEFHDFASPSEMKQDKSRFEVRMALADLIRKMLAKLPEERPLMAEINYKTKSLITKWNCKSKNISQCPEISRVLSATTSVTNFLLAARHKAAKEKEQQELTIKTTREAQEHSIHDSSNNSRPLSEQSHQRGENQIENLPQTSHRSESAPNHESYQMENNQDGNFDDLRLTQVQVGERCNSQLQSAATTRPLKSSKTSQLVPSVPIIKQPCSRSRSSRRSMKVSSVNLSGFTTKVTQKNQNVHSQPNYMLKKQNENFSDERDFSDTENRCAVLPGPLHIPSNQITKT</sequence>
<evidence type="ECO:0000313" key="6">
    <source>
        <dbReference type="EMBL" id="KAK8841882.1"/>
    </source>
</evidence>
<evidence type="ECO:0000259" key="5">
    <source>
        <dbReference type="PROSITE" id="PS50011"/>
    </source>
</evidence>
<dbReference type="InterPro" id="IPR017441">
    <property type="entry name" value="Protein_kinase_ATP_BS"/>
</dbReference>
<keyword evidence="1 3" id="KW-0547">Nucleotide-binding</keyword>
<gene>
    <name evidence="6" type="ORF">M9Y10_026834</name>
</gene>
<feature type="domain" description="Protein kinase" evidence="5">
    <location>
        <begin position="19"/>
        <end position="532"/>
    </location>
</feature>